<protein>
    <submittedName>
        <fullName evidence="3">Putative Zn finger-like uncharacterized protein</fullName>
    </submittedName>
</protein>
<evidence type="ECO:0000256" key="1">
    <source>
        <dbReference type="SAM" id="MobiDB-lite"/>
    </source>
</evidence>
<organism evidence="3 4">
    <name type="scientific">Tahibacter aquaticus</name>
    <dbReference type="NCBI Taxonomy" id="520092"/>
    <lineage>
        <taxon>Bacteria</taxon>
        <taxon>Pseudomonadati</taxon>
        <taxon>Pseudomonadota</taxon>
        <taxon>Gammaproteobacteria</taxon>
        <taxon>Lysobacterales</taxon>
        <taxon>Rhodanobacteraceae</taxon>
        <taxon>Tahibacter</taxon>
    </lineage>
</organism>
<dbReference type="NCBIfam" id="TIGR02098">
    <property type="entry name" value="MJ0042_CXXC"/>
    <property type="match status" value="1"/>
</dbReference>
<feature type="compositionally biased region" description="Basic and acidic residues" evidence="1">
    <location>
        <begin position="83"/>
        <end position="94"/>
    </location>
</feature>
<dbReference type="OrthoDB" id="6717714at2"/>
<dbReference type="RefSeq" id="WP_133817531.1">
    <property type="nucleotide sequence ID" value="NZ_SNZH01000002.1"/>
</dbReference>
<keyword evidence="4" id="KW-1185">Reference proteome</keyword>
<feature type="domain" description="Zinc finger/thioredoxin putative" evidence="2">
    <location>
        <begin position="1"/>
        <end position="35"/>
    </location>
</feature>
<evidence type="ECO:0000313" key="3">
    <source>
        <dbReference type="EMBL" id="TDR47823.1"/>
    </source>
</evidence>
<comment type="caution">
    <text evidence="3">The sequence shown here is derived from an EMBL/GenBank/DDBJ whole genome shotgun (WGS) entry which is preliminary data.</text>
</comment>
<gene>
    <name evidence="3" type="ORF">DFR29_102485</name>
</gene>
<accession>A0A4R6Z7P1</accession>
<dbReference type="Pfam" id="PF13717">
    <property type="entry name" value="Zn_ribbon_4"/>
    <property type="match status" value="1"/>
</dbReference>
<dbReference type="Proteomes" id="UP000295293">
    <property type="component" value="Unassembled WGS sequence"/>
</dbReference>
<dbReference type="InterPro" id="IPR021834">
    <property type="entry name" value="DUF3426"/>
</dbReference>
<dbReference type="EMBL" id="SNZH01000002">
    <property type="protein sequence ID" value="TDR47823.1"/>
    <property type="molecule type" value="Genomic_DNA"/>
</dbReference>
<reference evidence="3 4" key="1">
    <citation type="submission" date="2019-03" db="EMBL/GenBank/DDBJ databases">
        <title>Genomic Encyclopedia of Type Strains, Phase IV (KMG-IV): sequencing the most valuable type-strain genomes for metagenomic binning, comparative biology and taxonomic classification.</title>
        <authorList>
            <person name="Goeker M."/>
        </authorList>
    </citation>
    <scope>NUCLEOTIDE SEQUENCE [LARGE SCALE GENOMIC DNA]</scope>
    <source>
        <strain evidence="3 4">DSM 21667</strain>
    </source>
</reference>
<evidence type="ECO:0000259" key="2">
    <source>
        <dbReference type="Pfam" id="PF13717"/>
    </source>
</evidence>
<dbReference type="InterPro" id="IPR011723">
    <property type="entry name" value="Znf/thioredoxin_put"/>
</dbReference>
<evidence type="ECO:0000313" key="4">
    <source>
        <dbReference type="Proteomes" id="UP000295293"/>
    </source>
</evidence>
<sequence>MYTQCPECATVYNADAATIARGHGMVVCSHCSALFDALRTLADHLPPEPFERLDLHTPEADPPRLGVPVYRPNTQATTFTFDPDERPRPRESRKQLGTPAFARHARRSGGRRWPWVAGTVLLSLSLAAQLAYAERDALLNNDTVRPWLDQGCQTLECRLPLRRANHQLELLSRDIRPHPSVPGALIVSATVRNAAVFDQAFPVVEITLSDLDENRVAMRRFQPRDYLGDTRAIERGLAAGASTALVFEVRDPGKNAVAFEFKFL</sequence>
<dbReference type="AlphaFoldDB" id="A0A4R6Z7P1"/>
<name>A0A4R6Z7P1_9GAMM</name>
<dbReference type="Pfam" id="PF11906">
    <property type="entry name" value="DUF3426"/>
    <property type="match status" value="1"/>
</dbReference>
<proteinExistence type="predicted"/>
<feature type="region of interest" description="Disordered" evidence="1">
    <location>
        <begin position="78"/>
        <end position="105"/>
    </location>
</feature>